<feature type="domain" description="Auxin response factor" evidence="1">
    <location>
        <begin position="121"/>
        <end position="184"/>
    </location>
</feature>
<evidence type="ECO:0000313" key="3">
    <source>
        <dbReference type="Proteomes" id="UP001206925"/>
    </source>
</evidence>
<comment type="caution">
    <text evidence="2">The sequence shown here is derived from an EMBL/GenBank/DDBJ whole genome shotgun (WGS) entry which is preliminary data.</text>
</comment>
<dbReference type="GO" id="GO:0003677">
    <property type="term" value="F:DNA binding"/>
    <property type="evidence" value="ECO:0007669"/>
    <property type="project" value="InterPro"/>
</dbReference>
<accession>A0AAD5GU81</accession>
<dbReference type="EMBL" id="JAMZMK010005663">
    <property type="protein sequence ID" value="KAI7752546.1"/>
    <property type="molecule type" value="Genomic_DNA"/>
</dbReference>
<dbReference type="Gene3D" id="2.30.30.1040">
    <property type="match status" value="1"/>
</dbReference>
<evidence type="ECO:0000259" key="1">
    <source>
        <dbReference type="Pfam" id="PF06507"/>
    </source>
</evidence>
<sequence>VIDFYKSVLLIKYPLKAIEDLSLHFQLPTSINYNSHSVSLSLQLLQVSIPNDETFPVPQTSTLFIMASVSHLLFCPGLTGPHVNPEGICLQPDGGENGELRVGVRRFSVNKPPCHLRTSQFIISLNKYIEAVNNKFTAGMRFKMPFQGEDSPERRFTGTIVAVEDISPQWESSKWCSLKDVQVDAGNRPVTGLRLYLEGKKSNRSSIHLQRLSSVPNMFQLEDGPHENSTRESYDHRYYKNARASKLRATGSRRSSSYACSSQLYQVCPYKSPELGRFIQLQPNHQNY</sequence>
<proteinExistence type="predicted"/>
<dbReference type="Proteomes" id="UP001206925">
    <property type="component" value="Unassembled WGS sequence"/>
</dbReference>
<keyword evidence="3" id="KW-1185">Reference proteome</keyword>
<protein>
    <recommendedName>
        <fullName evidence="1">Auxin response factor domain-containing protein</fullName>
    </recommendedName>
</protein>
<name>A0AAD5GU81_AMBAR</name>
<dbReference type="GO" id="GO:0006355">
    <property type="term" value="P:regulation of DNA-templated transcription"/>
    <property type="evidence" value="ECO:0007669"/>
    <property type="project" value="InterPro"/>
</dbReference>
<dbReference type="GO" id="GO:0005634">
    <property type="term" value="C:nucleus"/>
    <property type="evidence" value="ECO:0007669"/>
    <property type="project" value="InterPro"/>
</dbReference>
<dbReference type="InterPro" id="IPR010525">
    <property type="entry name" value="ARF_dom"/>
</dbReference>
<organism evidence="2 3">
    <name type="scientific">Ambrosia artemisiifolia</name>
    <name type="common">Common ragweed</name>
    <dbReference type="NCBI Taxonomy" id="4212"/>
    <lineage>
        <taxon>Eukaryota</taxon>
        <taxon>Viridiplantae</taxon>
        <taxon>Streptophyta</taxon>
        <taxon>Embryophyta</taxon>
        <taxon>Tracheophyta</taxon>
        <taxon>Spermatophyta</taxon>
        <taxon>Magnoliopsida</taxon>
        <taxon>eudicotyledons</taxon>
        <taxon>Gunneridae</taxon>
        <taxon>Pentapetalae</taxon>
        <taxon>asterids</taxon>
        <taxon>campanulids</taxon>
        <taxon>Asterales</taxon>
        <taxon>Asteraceae</taxon>
        <taxon>Asteroideae</taxon>
        <taxon>Heliantheae alliance</taxon>
        <taxon>Heliantheae</taxon>
        <taxon>Ambrosia</taxon>
    </lineage>
</organism>
<dbReference type="AlphaFoldDB" id="A0AAD5GU81"/>
<dbReference type="Pfam" id="PF06507">
    <property type="entry name" value="ARF_AD"/>
    <property type="match status" value="1"/>
</dbReference>
<feature type="non-terminal residue" evidence="2">
    <location>
        <position position="288"/>
    </location>
</feature>
<dbReference type="PANTHER" id="PTHR31384">
    <property type="entry name" value="AUXIN RESPONSE FACTOR 4-RELATED"/>
    <property type="match status" value="1"/>
</dbReference>
<dbReference type="GO" id="GO:0009725">
    <property type="term" value="P:response to hormone"/>
    <property type="evidence" value="ECO:0007669"/>
    <property type="project" value="InterPro"/>
</dbReference>
<gene>
    <name evidence="2" type="ORF">M8C21_019698</name>
</gene>
<dbReference type="InterPro" id="IPR044835">
    <property type="entry name" value="ARF_plant"/>
</dbReference>
<evidence type="ECO:0000313" key="2">
    <source>
        <dbReference type="EMBL" id="KAI7752546.1"/>
    </source>
</evidence>
<reference evidence="2" key="1">
    <citation type="submission" date="2022-06" db="EMBL/GenBank/DDBJ databases">
        <title>Uncovering the hologenomic basis of an extraordinary plant invasion.</title>
        <authorList>
            <person name="Bieker V.C."/>
            <person name="Martin M.D."/>
            <person name="Gilbert T."/>
            <person name="Hodgins K."/>
            <person name="Battlay P."/>
            <person name="Petersen B."/>
            <person name="Wilson J."/>
        </authorList>
    </citation>
    <scope>NUCLEOTIDE SEQUENCE</scope>
    <source>
        <strain evidence="2">AA19_3_7</strain>
        <tissue evidence="2">Leaf</tissue>
    </source>
</reference>
<dbReference type="PANTHER" id="PTHR31384:SF191">
    <property type="entry name" value="AUXIN RESPONSE FACTOR"/>
    <property type="match status" value="1"/>
</dbReference>